<evidence type="ECO:0000313" key="4">
    <source>
        <dbReference type="Proteomes" id="UP000612899"/>
    </source>
</evidence>
<organism evidence="3 4">
    <name type="scientific">Rhizocola hellebori</name>
    <dbReference type="NCBI Taxonomy" id="1392758"/>
    <lineage>
        <taxon>Bacteria</taxon>
        <taxon>Bacillati</taxon>
        <taxon>Actinomycetota</taxon>
        <taxon>Actinomycetes</taxon>
        <taxon>Micromonosporales</taxon>
        <taxon>Micromonosporaceae</taxon>
        <taxon>Rhizocola</taxon>
    </lineage>
</organism>
<keyword evidence="4" id="KW-1185">Reference proteome</keyword>
<dbReference type="Pfam" id="PF13699">
    <property type="entry name" value="eCIS_core"/>
    <property type="match status" value="1"/>
</dbReference>
<feature type="compositionally biased region" description="Polar residues" evidence="1">
    <location>
        <begin position="8"/>
        <end position="22"/>
    </location>
</feature>
<sequence>MFEAQLTAPKTTAAASSRTTFPPSRDIDADSANEQAFSRGTWDFRTLPIQAKLRVGAADDVYEREADRIADRVMGSAGPVGPVSPAVAPQVSRACCGPCEEQGASCGDESPSGVREALGSAGQPLDSAARAFFEPRFGRDLSLVRVHTGEAARRSAAAMNARAYTVGRDIVFDSQGYAPSTNEGRRLLAHELAHVLQQDGHEERVQRSCQPAELGAPKPDCQPSQAGVVGEQFLFKVGCDDLLPGEEAKLDKLKVGYQLEIHGFASIEGDADFNTDLSCHRANAIAKLVAAQRADCPIVGIFKHGASPGSAPGVPKDVQPRDFWRMVIVRQTPTPLESGEAFLDPASAINLSRALLNRAKVNPTQANLDLIAKRRADLKTWVTTIFKTIAADPNRQLDRRNLDDYRRFYGRAETVWADIDALLALKKHPEAAKDTYADWAKGTGTRDQGPDAHAKGVTTGRYHIDLFGEGFFPGAANIGIQDRTTTTGVSGSRVPNFIYRKFSGSDIKANKIPIADHVADVVTAENGPIGFPGIAEEIARIIAPGGTIVLYNPATQEAEHDKVAKAVGGKVSKVKGKISSVETIQTTIVAPGP</sequence>
<dbReference type="RefSeq" id="WP_203906159.1">
    <property type="nucleotide sequence ID" value="NZ_BONY01000001.1"/>
</dbReference>
<reference evidence="3" key="1">
    <citation type="submission" date="2021-01" db="EMBL/GenBank/DDBJ databases">
        <title>Whole genome shotgun sequence of Rhizocola hellebori NBRC 109834.</title>
        <authorList>
            <person name="Komaki H."/>
            <person name="Tamura T."/>
        </authorList>
    </citation>
    <scope>NUCLEOTIDE SEQUENCE</scope>
    <source>
        <strain evidence="3">NBRC 109834</strain>
    </source>
</reference>
<feature type="domain" description="eCIS core" evidence="2">
    <location>
        <begin position="124"/>
        <end position="201"/>
    </location>
</feature>
<evidence type="ECO:0000313" key="3">
    <source>
        <dbReference type="EMBL" id="GIH02244.1"/>
    </source>
</evidence>
<proteinExistence type="predicted"/>
<comment type="caution">
    <text evidence="3">The sequence shown here is derived from an EMBL/GenBank/DDBJ whole genome shotgun (WGS) entry which is preliminary data.</text>
</comment>
<dbReference type="InterPro" id="IPR036737">
    <property type="entry name" value="OmpA-like_sf"/>
</dbReference>
<feature type="region of interest" description="Disordered" evidence="1">
    <location>
        <begin position="1"/>
        <end position="29"/>
    </location>
</feature>
<dbReference type="EMBL" id="BONY01000001">
    <property type="protein sequence ID" value="GIH02244.1"/>
    <property type="molecule type" value="Genomic_DNA"/>
</dbReference>
<protein>
    <recommendedName>
        <fullName evidence="2">eCIS core domain-containing protein</fullName>
    </recommendedName>
</protein>
<dbReference type="AlphaFoldDB" id="A0A8J3VC53"/>
<dbReference type="Gene3D" id="3.30.1330.60">
    <property type="entry name" value="OmpA-like domain"/>
    <property type="match status" value="1"/>
</dbReference>
<evidence type="ECO:0000256" key="1">
    <source>
        <dbReference type="SAM" id="MobiDB-lite"/>
    </source>
</evidence>
<dbReference type="Proteomes" id="UP000612899">
    <property type="component" value="Unassembled WGS sequence"/>
</dbReference>
<evidence type="ECO:0000259" key="2">
    <source>
        <dbReference type="Pfam" id="PF13699"/>
    </source>
</evidence>
<dbReference type="SUPFAM" id="SSF103088">
    <property type="entry name" value="OmpA-like"/>
    <property type="match status" value="1"/>
</dbReference>
<dbReference type="InterPro" id="IPR025295">
    <property type="entry name" value="eCIS_core_dom"/>
</dbReference>
<gene>
    <name evidence="3" type="ORF">Rhe02_03110</name>
</gene>
<name>A0A8J3VC53_9ACTN</name>
<accession>A0A8J3VC53</accession>